<sequence length="100" mass="11313">MELKIGVVARSKAGRDKHRFFIVTAIDGRYAYLCDGKIHLLKRPKKKNVKHLSLTADAIPAGTFQTDKQIRKALFPYNYGKQAQSSYEEGNVCPNKMLSK</sequence>
<protein>
    <submittedName>
        <fullName evidence="3">KOW domain-containing RNA-binding protein</fullName>
    </submittedName>
</protein>
<dbReference type="InterPro" id="IPR014722">
    <property type="entry name" value="Rib_uL2_dom2"/>
</dbReference>
<evidence type="ECO:0000256" key="2">
    <source>
        <dbReference type="ARBA" id="ARBA00023274"/>
    </source>
</evidence>
<dbReference type="Proteomes" id="UP000886787">
    <property type="component" value="Unassembled WGS sequence"/>
</dbReference>
<keyword evidence="2" id="KW-0687">Ribonucleoprotein</keyword>
<dbReference type="GO" id="GO:1990904">
    <property type="term" value="C:ribonucleoprotein complex"/>
    <property type="evidence" value="ECO:0007669"/>
    <property type="project" value="UniProtKB-KW"/>
</dbReference>
<evidence type="ECO:0000313" key="4">
    <source>
        <dbReference type="Proteomes" id="UP000886787"/>
    </source>
</evidence>
<dbReference type="AlphaFoldDB" id="A0A9D0ZIA7"/>
<dbReference type="CDD" id="cd06088">
    <property type="entry name" value="KOW_RPL14"/>
    <property type="match status" value="1"/>
</dbReference>
<dbReference type="SUPFAM" id="SSF50104">
    <property type="entry name" value="Translation proteins SH3-like domain"/>
    <property type="match status" value="1"/>
</dbReference>
<proteinExistence type="predicted"/>
<dbReference type="GO" id="GO:0005840">
    <property type="term" value="C:ribosome"/>
    <property type="evidence" value="ECO:0007669"/>
    <property type="project" value="UniProtKB-KW"/>
</dbReference>
<dbReference type="InterPro" id="IPR008991">
    <property type="entry name" value="Translation_prot_SH3-like_sf"/>
</dbReference>
<evidence type="ECO:0000313" key="3">
    <source>
        <dbReference type="EMBL" id="HIQ80784.1"/>
    </source>
</evidence>
<keyword evidence="1" id="KW-0689">Ribosomal protein</keyword>
<dbReference type="EMBL" id="DVFW01000026">
    <property type="protein sequence ID" value="HIQ80784.1"/>
    <property type="molecule type" value="Genomic_DNA"/>
</dbReference>
<gene>
    <name evidence="3" type="ORF">IAD32_05795</name>
</gene>
<dbReference type="InterPro" id="IPR041985">
    <property type="entry name" value="Ribosomal_eL14_KOW"/>
</dbReference>
<name>A0A9D0ZIA7_9FIRM</name>
<evidence type="ECO:0000256" key="1">
    <source>
        <dbReference type="ARBA" id="ARBA00022980"/>
    </source>
</evidence>
<organism evidence="3 4">
    <name type="scientific">Candidatus Scatavimonas merdigallinarum</name>
    <dbReference type="NCBI Taxonomy" id="2840914"/>
    <lineage>
        <taxon>Bacteria</taxon>
        <taxon>Bacillati</taxon>
        <taxon>Bacillota</taxon>
        <taxon>Clostridia</taxon>
        <taxon>Eubacteriales</taxon>
        <taxon>Oscillospiraceae</taxon>
        <taxon>Oscillospiraceae incertae sedis</taxon>
        <taxon>Candidatus Scatavimonas</taxon>
    </lineage>
</organism>
<comment type="caution">
    <text evidence="3">The sequence shown here is derived from an EMBL/GenBank/DDBJ whole genome shotgun (WGS) entry which is preliminary data.</text>
</comment>
<reference evidence="3" key="2">
    <citation type="journal article" date="2021" name="PeerJ">
        <title>Extensive microbial diversity within the chicken gut microbiome revealed by metagenomics and culture.</title>
        <authorList>
            <person name="Gilroy R."/>
            <person name="Ravi A."/>
            <person name="Getino M."/>
            <person name="Pursley I."/>
            <person name="Horton D.L."/>
            <person name="Alikhan N.F."/>
            <person name="Baker D."/>
            <person name="Gharbi K."/>
            <person name="Hall N."/>
            <person name="Watson M."/>
            <person name="Adriaenssens E.M."/>
            <person name="Foster-Nyarko E."/>
            <person name="Jarju S."/>
            <person name="Secka A."/>
            <person name="Antonio M."/>
            <person name="Oren A."/>
            <person name="Chaudhuri R.R."/>
            <person name="La Ragione R."/>
            <person name="Hildebrand F."/>
            <person name="Pallen M.J."/>
        </authorList>
    </citation>
    <scope>NUCLEOTIDE SEQUENCE</scope>
    <source>
        <strain evidence="3">ChiSjej1B19-3389</strain>
    </source>
</reference>
<reference evidence="3" key="1">
    <citation type="submission" date="2020-10" db="EMBL/GenBank/DDBJ databases">
        <authorList>
            <person name="Gilroy R."/>
        </authorList>
    </citation>
    <scope>NUCLEOTIDE SEQUENCE</scope>
    <source>
        <strain evidence="3">ChiSjej1B19-3389</strain>
    </source>
</reference>
<accession>A0A9D0ZIA7</accession>
<dbReference type="Gene3D" id="2.30.30.30">
    <property type="match status" value="1"/>
</dbReference>